<reference evidence="3" key="1">
    <citation type="journal article" date="2019" name="Nat. Commun.">
        <title>The genome of broomcorn millet.</title>
        <authorList>
            <person name="Zou C."/>
            <person name="Miki D."/>
            <person name="Li D."/>
            <person name="Tang Q."/>
            <person name="Xiao L."/>
            <person name="Rajput S."/>
            <person name="Deng P."/>
            <person name="Jia W."/>
            <person name="Huang R."/>
            <person name="Zhang M."/>
            <person name="Sun Y."/>
            <person name="Hu J."/>
            <person name="Fu X."/>
            <person name="Schnable P.S."/>
            <person name="Li F."/>
            <person name="Zhang H."/>
            <person name="Feng B."/>
            <person name="Zhu X."/>
            <person name="Liu R."/>
            <person name="Schnable J.C."/>
            <person name="Zhu J.-K."/>
            <person name="Zhang H."/>
        </authorList>
    </citation>
    <scope>NUCLEOTIDE SEQUENCE [LARGE SCALE GENOMIC DNA]</scope>
</reference>
<feature type="compositionally biased region" description="Basic residues" evidence="1">
    <location>
        <begin position="1"/>
        <end position="11"/>
    </location>
</feature>
<dbReference type="EMBL" id="PQIB02000001">
    <property type="protein sequence ID" value="RLN42408.1"/>
    <property type="molecule type" value="Genomic_DNA"/>
</dbReference>
<name>A0A3L6TT75_PANMI</name>
<proteinExistence type="predicted"/>
<feature type="region of interest" description="Disordered" evidence="1">
    <location>
        <begin position="1"/>
        <end position="23"/>
    </location>
</feature>
<evidence type="ECO:0000256" key="1">
    <source>
        <dbReference type="SAM" id="MobiDB-lite"/>
    </source>
</evidence>
<organism evidence="2 3">
    <name type="scientific">Panicum miliaceum</name>
    <name type="common">Proso millet</name>
    <name type="synonym">Broomcorn millet</name>
    <dbReference type="NCBI Taxonomy" id="4540"/>
    <lineage>
        <taxon>Eukaryota</taxon>
        <taxon>Viridiplantae</taxon>
        <taxon>Streptophyta</taxon>
        <taxon>Embryophyta</taxon>
        <taxon>Tracheophyta</taxon>
        <taxon>Spermatophyta</taxon>
        <taxon>Magnoliopsida</taxon>
        <taxon>Liliopsida</taxon>
        <taxon>Poales</taxon>
        <taxon>Poaceae</taxon>
        <taxon>PACMAD clade</taxon>
        <taxon>Panicoideae</taxon>
        <taxon>Panicodae</taxon>
        <taxon>Paniceae</taxon>
        <taxon>Panicinae</taxon>
        <taxon>Panicum</taxon>
        <taxon>Panicum sect. Panicum</taxon>
    </lineage>
</organism>
<dbReference type="Proteomes" id="UP000275267">
    <property type="component" value="Unassembled WGS sequence"/>
</dbReference>
<protein>
    <submittedName>
        <fullName evidence="2">Uncharacterized protein</fullName>
    </submittedName>
</protein>
<evidence type="ECO:0000313" key="2">
    <source>
        <dbReference type="EMBL" id="RLN42408.1"/>
    </source>
</evidence>
<accession>A0A3L6TT75</accession>
<evidence type="ECO:0000313" key="3">
    <source>
        <dbReference type="Proteomes" id="UP000275267"/>
    </source>
</evidence>
<sequence length="242" mass="24557">MAAGGRRRRLQMRGGSKVAGAGGADLMKPHGEIGDLVKSTGCSGEFAACGIRTHAGASGIGGPVVKPGAAKSVVKPCGTNSTEAWICVCGCRIERAGLRFNSQGDVYVPDSEDEDVGPEVAANGAVDVELAPVVASDRVAGVDLTLVDAADGAAGVDVAPTVTAAGAASVDVAPAVAADGVAGVEMNPEVAGRLAKKVLRDDLHPDVAARLAEVLFDIEPFYHELLIAMYKVMVPLFFTPPP</sequence>
<comment type="caution">
    <text evidence="2">The sequence shown here is derived from an EMBL/GenBank/DDBJ whole genome shotgun (WGS) entry which is preliminary data.</text>
</comment>
<dbReference type="AlphaFoldDB" id="A0A3L6TT75"/>
<gene>
    <name evidence="2" type="ORF">C2845_PM01G15680</name>
</gene>
<keyword evidence="3" id="KW-1185">Reference proteome</keyword>